<keyword evidence="1" id="KW-0597">Phosphoprotein</keyword>
<organism evidence="5 6">
    <name type="scientific">Caloramator proteoclasticus DSM 10124</name>
    <dbReference type="NCBI Taxonomy" id="1121262"/>
    <lineage>
        <taxon>Bacteria</taxon>
        <taxon>Bacillati</taxon>
        <taxon>Bacillota</taxon>
        <taxon>Clostridia</taxon>
        <taxon>Eubacteriales</taxon>
        <taxon>Clostridiaceae</taxon>
        <taxon>Caloramator</taxon>
    </lineage>
</organism>
<sequence>MKDKSNIKWCMNQMRKQRHDFMNYLQVIYGYLQINKPEEALNYIKKINSRMYMLSQLYNLDNSYLSLIINDIINSIERCALEWQLKNLNFYISEEKLSKNINKYIENLNTFKQELYDILRKEFKKQEIYIDAKEIEEGVQILLYNDMEIDLNNNNLNFILISENISLYKENDKKIVMINIQ</sequence>
<dbReference type="Pfam" id="PF14689">
    <property type="entry name" value="SPOB_a"/>
    <property type="match status" value="1"/>
</dbReference>
<keyword evidence="6" id="KW-1185">Reference proteome</keyword>
<feature type="domain" description="SpoOB alpha-helical" evidence="4">
    <location>
        <begin position="6"/>
        <end position="60"/>
    </location>
</feature>
<dbReference type="AlphaFoldDB" id="A0A1M4TJ26"/>
<keyword evidence="3 5" id="KW-0418">Kinase</keyword>
<dbReference type="Proteomes" id="UP000184423">
    <property type="component" value="Unassembled WGS sequence"/>
</dbReference>
<dbReference type="Gene3D" id="1.10.287.130">
    <property type="match status" value="1"/>
</dbReference>
<protein>
    <submittedName>
        <fullName evidence="5">Sensor_kinase_SpoOB-type, alpha-helical domain</fullName>
    </submittedName>
</protein>
<evidence type="ECO:0000256" key="3">
    <source>
        <dbReference type="ARBA" id="ARBA00022777"/>
    </source>
</evidence>
<evidence type="ECO:0000259" key="4">
    <source>
        <dbReference type="Pfam" id="PF14689"/>
    </source>
</evidence>
<dbReference type="InterPro" id="IPR039506">
    <property type="entry name" value="SPOB_a"/>
</dbReference>
<dbReference type="InterPro" id="IPR016120">
    <property type="entry name" value="Sig_transdc_His_kin_SpoOB"/>
</dbReference>
<dbReference type="GO" id="GO:0000155">
    <property type="term" value="F:phosphorelay sensor kinase activity"/>
    <property type="evidence" value="ECO:0007669"/>
    <property type="project" value="InterPro"/>
</dbReference>
<dbReference type="RefSeq" id="WP_159431441.1">
    <property type="nucleotide sequence ID" value="NZ_FQVG01000004.1"/>
</dbReference>
<evidence type="ECO:0000256" key="1">
    <source>
        <dbReference type="ARBA" id="ARBA00022553"/>
    </source>
</evidence>
<dbReference type="SUPFAM" id="SSF55890">
    <property type="entry name" value="Sporulation response regulatory protein Spo0B"/>
    <property type="match status" value="1"/>
</dbReference>
<accession>A0A1M4TJ26</accession>
<keyword evidence="2" id="KW-0808">Transferase</keyword>
<proteinExistence type="predicted"/>
<reference evidence="6" key="1">
    <citation type="submission" date="2016-11" db="EMBL/GenBank/DDBJ databases">
        <authorList>
            <person name="Varghese N."/>
            <person name="Submissions S."/>
        </authorList>
    </citation>
    <scope>NUCLEOTIDE SEQUENCE [LARGE SCALE GENOMIC DNA]</scope>
    <source>
        <strain evidence="6">DSM 10124</strain>
    </source>
</reference>
<dbReference type="EMBL" id="FQVG01000004">
    <property type="protein sequence ID" value="SHE44415.1"/>
    <property type="molecule type" value="Genomic_DNA"/>
</dbReference>
<evidence type="ECO:0000256" key="2">
    <source>
        <dbReference type="ARBA" id="ARBA00022679"/>
    </source>
</evidence>
<evidence type="ECO:0000313" key="6">
    <source>
        <dbReference type="Proteomes" id="UP000184423"/>
    </source>
</evidence>
<gene>
    <name evidence="5" type="ORF">SAMN02746091_00407</name>
</gene>
<evidence type="ECO:0000313" key="5">
    <source>
        <dbReference type="EMBL" id="SHE44415.1"/>
    </source>
</evidence>
<name>A0A1M4TJ26_9CLOT</name>